<dbReference type="RefSeq" id="WP_187597634.1">
    <property type="nucleotide sequence ID" value="NZ_CP060714.1"/>
</dbReference>
<dbReference type="PROSITE" id="PS51819">
    <property type="entry name" value="VOC"/>
    <property type="match status" value="1"/>
</dbReference>
<dbReference type="Gene3D" id="3.10.180.10">
    <property type="entry name" value="2,3-Dihydroxybiphenyl 1,2-Dioxygenase, domain 1"/>
    <property type="match status" value="1"/>
</dbReference>
<dbReference type="Pfam" id="PF00903">
    <property type="entry name" value="Glyoxalase"/>
    <property type="match status" value="1"/>
</dbReference>
<protein>
    <submittedName>
        <fullName evidence="2">VOC family protein</fullName>
    </submittedName>
</protein>
<dbReference type="AlphaFoldDB" id="A0A7G9RP55"/>
<dbReference type="InterPro" id="IPR029068">
    <property type="entry name" value="Glyas_Bleomycin-R_OHBP_Dase"/>
</dbReference>
<dbReference type="EMBL" id="CP060714">
    <property type="protein sequence ID" value="QNN57380.1"/>
    <property type="molecule type" value="Genomic_DNA"/>
</dbReference>
<dbReference type="InterPro" id="IPR004360">
    <property type="entry name" value="Glyas_Fos-R_dOase_dom"/>
</dbReference>
<dbReference type="PANTHER" id="PTHR33993:SF2">
    <property type="entry name" value="VOC DOMAIN-CONTAINING PROTEIN"/>
    <property type="match status" value="1"/>
</dbReference>
<accession>A0A7G9RP55</accession>
<dbReference type="Proteomes" id="UP000515811">
    <property type="component" value="Chromosome"/>
</dbReference>
<reference evidence="2 3" key="1">
    <citation type="submission" date="2020-08" db="EMBL/GenBank/DDBJ databases">
        <title>Genome sequence of Diaphorobacter ruginosibacter DSM 27467T.</title>
        <authorList>
            <person name="Hyun D.-W."/>
            <person name="Bae J.-W."/>
        </authorList>
    </citation>
    <scope>NUCLEOTIDE SEQUENCE [LARGE SCALE GENOMIC DNA]</scope>
    <source>
        <strain evidence="2 3">DSM 27467</strain>
    </source>
</reference>
<dbReference type="CDD" id="cd07247">
    <property type="entry name" value="SgaA_N_like"/>
    <property type="match status" value="1"/>
</dbReference>
<proteinExistence type="predicted"/>
<name>A0A7G9RP55_9BURK</name>
<organism evidence="2 3">
    <name type="scientific">Diaphorobacter ruginosibacter</name>
    <dbReference type="NCBI Taxonomy" id="1715720"/>
    <lineage>
        <taxon>Bacteria</taxon>
        <taxon>Pseudomonadati</taxon>
        <taxon>Pseudomonadota</taxon>
        <taxon>Betaproteobacteria</taxon>
        <taxon>Burkholderiales</taxon>
        <taxon>Comamonadaceae</taxon>
        <taxon>Diaphorobacter</taxon>
    </lineage>
</organism>
<keyword evidence="3" id="KW-1185">Reference proteome</keyword>
<evidence type="ECO:0000313" key="2">
    <source>
        <dbReference type="EMBL" id="QNN57380.1"/>
    </source>
</evidence>
<sequence length="129" mass="13920">MSAIRSASAINWFEIPCTDLSRAQSFYEAMLGRKMRLDECGGTPMAIFAYDDPATGGCLVGNGSLTPSHNGGVRVYLDCEPSVEAAMERARKAGGQVLDECVELPQDIGFIAHVRDTEGNTIGLHAKRR</sequence>
<dbReference type="InterPro" id="IPR052164">
    <property type="entry name" value="Anthracycline_SecMetBiosynth"/>
</dbReference>
<dbReference type="PANTHER" id="PTHR33993">
    <property type="entry name" value="GLYOXALASE-RELATED"/>
    <property type="match status" value="1"/>
</dbReference>
<evidence type="ECO:0000313" key="3">
    <source>
        <dbReference type="Proteomes" id="UP000515811"/>
    </source>
</evidence>
<gene>
    <name evidence="2" type="ORF">H9K76_00270</name>
</gene>
<dbReference type="InterPro" id="IPR037523">
    <property type="entry name" value="VOC_core"/>
</dbReference>
<dbReference type="SUPFAM" id="SSF54593">
    <property type="entry name" value="Glyoxalase/Bleomycin resistance protein/Dihydroxybiphenyl dioxygenase"/>
    <property type="match status" value="1"/>
</dbReference>
<evidence type="ECO:0000259" key="1">
    <source>
        <dbReference type="PROSITE" id="PS51819"/>
    </source>
</evidence>
<dbReference type="KEGG" id="drg:H9K76_00270"/>
<feature type="domain" description="VOC" evidence="1">
    <location>
        <begin position="9"/>
        <end position="127"/>
    </location>
</feature>